<evidence type="ECO:0000313" key="1">
    <source>
        <dbReference type="EMBL" id="XDJ03437.1"/>
    </source>
</evidence>
<protein>
    <submittedName>
        <fullName evidence="1">Uncharacterized protein</fullName>
    </submittedName>
</protein>
<gene>
    <name evidence="1" type="ORF">H905_00019</name>
</gene>
<dbReference type="EMBL" id="PP986400">
    <property type="protein sequence ID" value="XDJ03437.1"/>
    <property type="molecule type" value="Genomic_DNA"/>
</dbReference>
<reference evidence="1" key="2">
    <citation type="submission" date="2024-07" db="EMBL/GenBank/DDBJ databases">
        <authorList>
            <person name="Foxall R."/>
        </authorList>
    </citation>
    <scope>NUCLEOTIDE SEQUENCE</scope>
</reference>
<reference evidence="1" key="1">
    <citation type="journal article" date="2024" name="Genome Announc.">
        <title>Genome sequence of H905.</title>
        <authorList>
            <person name="Whistler C."/>
            <person name="Calawa J."/>
        </authorList>
    </citation>
    <scope>NUCLEOTIDE SEQUENCE</scope>
</reference>
<sequence>MMDLISLPKTCFSCQHYQQTGWKEDIFAKKKDNDGLPIKTKKQRVGQCTQTQSEVFWNERCNEYLQESGITTHPCSLRPISSN</sequence>
<proteinExistence type="predicted"/>
<organism evidence="1">
    <name type="scientific">Aliivibrio phage vB_Alvi_H905</name>
    <dbReference type="NCBI Taxonomy" id="3234039"/>
    <lineage>
        <taxon>Viruses</taxon>
    </lineage>
</organism>
<accession>A0AB39C9T9</accession>
<name>A0AB39C9T9_9VIRU</name>